<evidence type="ECO:0000313" key="10">
    <source>
        <dbReference type="EMBL" id="MBD3325566.1"/>
    </source>
</evidence>
<evidence type="ECO:0000256" key="4">
    <source>
        <dbReference type="ARBA" id="ARBA00022723"/>
    </source>
</evidence>
<comment type="caution">
    <text evidence="10">The sequence shown here is derived from an EMBL/GenBank/DDBJ whole genome shotgun (WGS) entry which is preliminary data.</text>
</comment>
<dbReference type="SUPFAM" id="SSF53927">
    <property type="entry name" value="Cytidine deaminase-like"/>
    <property type="match status" value="1"/>
</dbReference>
<protein>
    <recommendedName>
        <fullName evidence="8">tRNA-specific adenosine deaminase</fullName>
        <ecNumber evidence="8">3.5.4.33</ecNumber>
    </recommendedName>
</protein>
<comment type="subunit">
    <text evidence="2 8">Homodimer.</text>
</comment>
<dbReference type="PANTHER" id="PTHR11079:SF202">
    <property type="entry name" value="TRNA-SPECIFIC ADENOSINE DEAMINASE"/>
    <property type="match status" value="1"/>
</dbReference>
<dbReference type="InterPro" id="IPR016193">
    <property type="entry name" value="Cytidine_deaminase-like"/>
</dbReference>
<name>A0A9D5JX48_9BACT</name>
<comment type="cofactor">
    <cofactor evidence="8">
        <name>Zn(2+)</name>
        <dbReference type="ChEBI" id="CHEBI:29105"/>
    </cofactor>
    <text evidence="8">Binds 1 zinc ion per subunit.</text>
</comment>
<proteinExistence type="inferred from homology"/>
<evidence type="ECO:0000256" key="2">
    <source>
        <dbReference type="ARBA" id="ARBA00011738"/>
    </source>
</evidence>
<dbReference type="GO" id="GO:0008270">
    <property type="term" value="F:zinc ion binding"/>
    <property type="evidence" value="ECO:0007669"/>
    <property type="project" value="UniProtKB-UniRule"/>
</dbReference>
<evidence type="ECO:0000256" key="6">
    <source>
        <dbReference type="ARBA" id="ARBA00022833"/>
    </source>
</evidence>
<dbReference type="CDD" id="cd01285">
    <property type="entry name" value="nucleoside_deaminase"/>
    <property type="match status" value="1"/>
</dbReference>
<dbReference type="Gene3D" id="3.40.140.10">
    <property type="entry name" value="Cytidine Deaminase, domain 2"/>
    <property type="match status" value="1"/>
</dbReference>
<keyword evidence="5 8" id="KW-0378">Hydrolase</keyword>
<dbReference type="InterPro" id="IPR002125">
    <property type="entry name" value="CMP_dCMP_dom"/>
</dbReference>
<dbReference type="PANTHER" id="PTHR11079">
    <property type="entry name" value="CYTOSINE DEAMINASE FAMILY MEMBER"/>
    <property type="match status" value="1"/>
</dbReference>
<dbReference type="EC" id="3.5.4.33" evidence="8"/>
<dbReference type="PROSITE" id="PS00903">
    <property type="entry name" value="CYT_DCMP_DEAMINASES_1"/>
    <property type="match status" value="1"/>
</dbReference>
<dbReference type="GO" id="GO:0052717">
    <property type="term" value="F:tRNA-specific adenosine-34 deaminase activity"/>
    <property type="evidence" value="ECO:0007669"/>
    <property type="project" value="UniProtKB-UniRule"/>
</dbReference>
<feature type="binding site" evidence="8">
    <location>
        <position position="79"/>
    </location>
    <ligand>
        <name>Zn(2+)</name>
        <dbReference type="ChEBI" id="CHEBI:29105"/>
        <note>catalytic</note>
    </ligand>
</feature>
<dbReference type="NCBIfam" id="NF008113">
    <property type="entry name" value="PRK10860.1"/>
    <property type="match status" value="1"/>
</dbReference>
<dbReference type="PROSITE" id="PS51747">
    <property type="entry name" value="CYT_DCMP_DEAMINASES_2"/>
    <property type="match status" value="1"/>
</dbReference>
<feature type="binding site" evidence="8">
    <location>
        <position position="46"/>
    </location>
    <ligand>
        <name>Zn(2+)</name>
        <dbReference type="ChEBI" id="CHEBI:29105"/>
        <note>catalytic</note>
    </ligand>
</feature>
<dbReference type="InterPro" id="IPR016192">
    <property type="entry name" value="APOBEC/CMP_deaminase_Zn-bd"/>
</dbReference>
<dbReference type="Proteomes" id="UP000649604">
    <property type="component" value="Unassembled WGS sequence"/>
</dbReference>
<dbReference type="Pfam" id="PF14437">
    <property type="entry name" value="MafB19-deam"/>
    <property type="match status" value="1"/>
</dbReference>
<evidence type="ECO:0000256" key="5">
    <source>
        <dbReference type="ARBA" id="ARBA00022801"/>
    </source>
</evidence>
<reference evidence="10" key="1">
    <citation type="submission" date="2019-11" db="EMBL/GenBank/DDBJ databases">
        <title>Microbial mats filling the niche in hypersaline microbial mats.</title>
        <authorList>
            <person name="Wong H.L."/>
            <person name="Macleod F.I."/>
            <person name="White R.A. III"/>
            <person name="Burns B.P."/>
        </authorList>
    </citation>
    <scope>NUCLEOTIDE SEQUENCE</scope>
    <source>
        <strain evidence="10">Rbin_158</strain>
    </source>
</reference>
<keyword evidence="3 8" id="KW-0819">tRNA processing</keyword>
<comment type="catalytic activity">
    <reaction evidence="7 8">
        <text>adenosine(34) in tRNA + H2O + H(+) = inosine(34) in tRNA + NH4(+)</text>
        <dbReference type="Rhea" id="RHEA:43168"/>
        <dbReference type="Rhea" id="RHEA-COMP:10373"/>
        <dbReference type="Rhea" id="RHEA-COMP:10374"/>
        <dbReference type="ChEBI" id="CHEBI:15377"/>
        <dbReference type="ChEBI" id="CHEBI:15378"/>
        <dbReference type="ChEBI" id="CHEBI:28938"/>
        <dbReference type="ChEBI" id="CHEBI:74411"/>
        <dbReference type="ChEBI" id="CHEBI:82852"/>
        <dbReference type="EC" id="3.5.4.33"/>
    </reaction>
</comment>
<dbReference type="HAMAP" id="MF_00972">
    <property type="entry name" value="tRNA_aden_deaminase"/>
    <property type="match status" value="1"/>
</dbReference>
<feature type="binding site" evidence="8">
    <location>
        <position position="76"/>
    </location>
    <ligand>
        <name>Zn(2+)</name>
        <dbReference type="ChEBI" id="CHEBI:29105"/>
        <note>catalytic</note>
    </ligand>
</feature>
<evidence type="ECO:0000256" key="1">
    <source>
        <dbReference type="ARBA" id="ARBA00010669"/>
    </source>
</evidence>
<comment type="similarity">
    <text evidence="1">Belongs to the cytidine and deoxycytidylate deaminase family. ADAT2 subfamily.</text>
</comment>
<keyword evidence="4 8" id="KW-0479">Metal-binding</keyword>
<accession>A0A9D5JX48</accession>
<evidence type="ECO:0000256" key="8">
    <source>
        <dbReference type="HAMAP-Rule" id="MF_00972"/>
    </source>
</evidence>
<organism evidence="10 11">
    <name type="scientific">candidate division KSB3 bacterium</name>
    <dbReference type="NCBI Taxonomy" id="2044937"/>
    <lineage>
        <taxon>Bacteria</taxon>
        <taxon>candidate division KSB3</taxon>
    </lineage>
</organism>
<dbReference type="InterPro" id="IPR058535">
    <property type="entry name" value="MafB19-deam"/>
</dbReference>
<evidence type="ECO:0000256" key="3">
    <source>
        <dbReference type="ARBA" id="ARBA00022694"/>
    </source>
</evidence>
<dbReference type="AlphaFoldDB" id="A0A9D5JX48"/>
<keyword evidence="6 8" id="KW-0862">Zinc</keyword>
<dbReference type="GO" id="GO:0002100">
    <property type="term" value="P:tRNA wobble adenosine to inosine editing"/>
    <property type="evidence" value="ECO:0007669"/>
    <property type="project" value="UniProtKB-UniRule"/>
</dbReference>
<dbReference type="EMBL" id="WJJP01000432">
    <property type="protein sequence ID" value="MBD3325566.1"/>
    <property type="molecule type" value="Genomic_DNA"/>
</dbReference>
<comment type="function">
    <text evidence="8">Catalyzes the deamination of adenosine to inosine at the wobble position 34 of tRNA(Arg2).</text>
</comment>
<feature type="active site" description="Proton donor" evidence="8">
    <location>
        <position position="48"/>
    </location>
</feature>
<evidence type="ECO:0000259" key="9">
    <source>
        <dbReference type="PROSITE" id="PS51747"/>
    </source>
</evidence>
<sequence>MHAALQEAHQAFAEGEVPVGAVLVIGNRIIAANHNRTEHTHDPLAHAELLVIRDACRQVQYERLTDASLYVTVEPCIMCAGALVLARVQRLIYGTPNPKAGAVRSLYQLVQDTRLNHQIDVIAGILEPECRQLMTAFFQHLRRGEVPKWS</sequence>
<evidence type="ECO:0000313" key="11">
    <source>
        <dbReference type="Proteomes" id="UP000649604"/>
    </source>
</evidence>
<dbReference type="FunFam" id="3.40.140.10:FF:000005">
    <property type="entry name" value="tRNA-specific adenosine deaminase"/>
    <property type="match status" value="1"/>
</dbReference>
<evidence type="ECO:0000256" key="7">
    <source>
        <dbReference type="ARBA" id="ARBA00048045"/>
    </source>
</evidence>
<gene>
    <name evidence="8" type="primary">tadA</name>
    <name evidence="10" type="ORF">GF339_13345</name>
</gene>
<dbReference type="InterPro" id="IPR028883">
    <property type="entry name" value="tRNA_aden_deaminase"/>
</dbReference>
<feature type="domain" description="CMP/dCMP-type deaminase" evidence="9">
    <location>
        <begin position="1"/>
        <end position="106"/>
    </location>
</feature>